<feature type="compositionally biased region" description="Polar residues" evidence="1">
    <location>
        <begin position="1"/>
        <end position="11"/>
    </location>
</feature>
<keyword evidence="3" id="KW-1185">Reference proteome</keyword>
<gene>
    <name evidence="2" type="ORF">BJP25_25975</name>
</gene>
<dbReference type="STRING" id="1193682.BJP25_25975"/>
<evidence type="ECO:0000313" key="2">
    <source>
        <dbReference type="EMBL" id="OLR91607.1"/>
    </source>
</evidence>
<organism evidence="2 3">
    <name type="scientific">Actinokineospora bangkokensis</name>
    <dbReference type="NCBI Taxonomy" id="1193682"/>
    <lineage>
        <taxon>Bacteria</taxon>
        <taxon>Bacillati</taxon>
        <taxon>Actinomycetota</taxon>
        <taxon>Actinomycetes</taxon>
        <taxon>Pseudonocardiales</taxon>
        <taxon>Pseudonocardiaceae</taxon>
        <taxon>Actinokineospora</taxon>
    </lineage>
</organism>
<evidence type="ECO:0000313" key="3">
    <source>
        <dbReference type="Proteomes" id="UP000186040"/>
    </source>
</evidence>
<dbReference type="EMBL" id="MKQR01000021">
    <property type="protein sequence ID" value="OLR91607.1"/>
    <property type="molecule type" value="Genomic_DNA"/>
</dbReference>
<feature type="region of interest" description="Disordered" evidence="1">
    <location>
        <begin position="1"/>
        <end position="34"/>
    </location>
</feature>
<comment type="caution">
    <text evidence="2">The sequence shown here is derived from an EMBL/GenBank/DDBJ whole genome shotgun (WGS) entry which is preliminary data.</text>
</comment>
<dbReference type="AlphaFoldDB" id="A0A1Q9LHS7"/>
<evidence type="ECO:0000256" key="1">
    <source>
        <dbReference type="SAM" id="MobiDB-lite"/>
    </source>
</evidence>
<protein>
    <submittedName>
        <fullName evidence="2">Uncharacterized protein</fullName>
    </submittedName>
</protein>
<sequence length="59" mass="6241">MGSGVSHTGTTPVPVRQEPADDPGLAVERKKSRPTFLVEGEDDEVFGNHDLTAPPVIGE</sequence>
<reference evidence="2 3" key="1">
    <citation type="submission" date="2016-10" db="EMBL/GenBank/DDBJ databases">
        <title>The Draft Genome Sequence of Actinokineospora bangkokensis 44EHWT reveals the biosynthetic pathway of antifungal compounds Thailandins with unusual extender unit butylmalonyl-CoA.</title>
        <authorList>
            <person name="Greule A."/>
            <person name="Intra B."/>
            <person name="Flemming S."/>
            <person name="Rommel M.G."/>
            <person name="Panbangred W."/>
            <person name="Bechthold A."/>
        </authorList>
    </citation>
    <scope>NUCLEOTIDE SEQUENCE [LARGE SCALE GENOMIC DNA]</scope>
    <source>
        <strain evidence="2 3">44EHW</strain>
    </source>
</reference>
<name>A0A1Q9LHS7_9PSEU</name>
<accession>A0A1Q9LHS7</accession>
<dbReference type="Proteomes" id="UP000186040">
    <property type="component" value="Unassembled WGS sequence"/>
</dbReference>
<proteinExistence type="predicted"/>